<dbReference type="Proteomes" id="UP000184310">
    <property type="component" value="Unassembled WGS sequence"/>
</dbReference>
<dbReference type="OrthoDB" id="1909946at2"/>
<proteinExistence type="predicted"/>
<protein>
    <recommendedName>
        <fullName evidence="3">SipL SPOCS domain-containing protein</fullName>
    </recommendedName>
</protein>
<evidence type="ECO:0000313" key="1">
    <source>
        <dbReference type="EMBL" id="SHK65333.1"/>
    </source>
</evidence>
<dbReference type="STRING" id="1121302.SAMN02745163_04207"/>
<evidence type="ECO:0008006" key="3">
    <source>
        <dbReference type="Google" id="ProtNLM"/>
    </source>
</evidence>
<keyword evidence="2" id="KW-1185">Reference proteome</keyword>
<sequence>MKNNGVKIYGVIPNNKIPDIQTNSKYIELSENLHIKLPINFPEIHKISELYIKPILISNKIFQSISTNKLIIHGYYKIDLFYHDSNTSKIGLKSYNTKLPLFTTLNLPTSDYEINNIYSALEFVDVLLLDKTSLSVTTITLILLNANKPYKNNSNFDYTPSNSLNNNMKNHKLKPNLSNDENLNESISLAGNISYAPSSNCKKNIDIINSNYYFY</sequence>
<name>A0A1M6U840_9CLOT</name>
<gene>
    <name evidence="1" type="ORF">SAMN02745163_04207</name>
</gene>
<dbReference type="AlphaFoldDB" id="A0A1M6U840"/>
<dbReference type="RefSeq" id="WP_072993003.1">
    <property type="nucleotide sequence ID" value="NZ_FQZB01000022.1"/>
</dbReference>
<organism evidence="1 2">
    <name type="scientific">Clostridium cavendishii DSM 21758</name>
    <dbReference type="NCBI Taxonomy" id="1121302"/>
    <lineage>
        <taxon>Bacteria</taxon>
        <taxon>Bacillati</taxon>
        <taxon>Bacillota</taxon>
        <taxon>Clostridia</taxon>
        <taxon>Eubacteriales</taxon>
        <taxon>Clostridiaceae</taxon>
        <taxon>Clostridium</taxon>
    </lineage>
</organism>
<accession>A0A1M6U840</accession>
<reference evidence="1 2" key="1">
    <citation type="submission" date="2016-11" db="EMBL/GenBank/DDBJ databases">
        <authorList>
            <person name="Jaros S."/>
            <person name="Januszkiewicz K."/>
            <person name="Wedrychowicz H."/>
        </authorList>
    </citation>
    <scope>NUCLEOTIDE SEQUENCE [LARGE SCALE GENOMIC DNA]</scope>
    <source>
        <strain evidence="1 2">DSM 21758</strain>
    </source>
</reference>
<dbReference type="EMBL" id="FQZB01000022">
    <property type="protein sequence ID" value="SHK65333.1"/>
    <property type="molecule type" value="Genomic_DNA"/>
</dbReference>
<evidence type="ECO:0000313" key="2">
    <source>
        <dbReference type="Proteomes" id="UP000184310"/>
    </source>
</evidence>